<dbReference type="GO" id="GO:0004672">
    <property type="term" value="F:protein kinase activity"/>
    <property type="evidence" value="ECO:0007669"/>
    <property type="project" value="InterPro"/>
</dbReference>
<comment type="subcellular location">
    <subcellularLocation>
        <location evidence="1">Cell membrane</location>
        <topology evidence="1">Single-pass membrane protein</topology>
    </subcellularLocation>
    <subcellularLocation>
        <location evidence="2">Membrane</location>
        <topology evidence="2">Single-pass type I membrane protein</topology>
    </subcellularLocation>
</comment>
<dbReference type="Pfam" id="PF00069">
    <property type="entry name" value="Pkinase"/>
    <property type="match status" value="1"/>
</dbReference>
<keyword evidence="7" id="KW-0677">Repeat</keyword>
<feature type="binding site" evidence="14">
    <location>
        <position position="627"/>
    </location>
    <ligand>
        <name>ATP</name>
        <dbReference type="ChEBI" id="CHEBI:30616"/>
    </ligand>
</feature>
<dbReference type="Gene3D" id="3.80.10.10">
    <property type="entry name" value="Ribonuclease Inhibitor"/>
    <property type="match status" value="3"/>
</dbReference>
<evidence type="ECO:0000256" key="16">
    <source>
        <dbReference type="SAM" id="SignalP"/>
    </source>
</evidence>
<evidence type="ECO:0000256" key="2">
    <source>
        <dbReference type="ARBA" id="ARBA00004479"/>
    </source>
</evidence>
<dbReference type="EMBL" id="JAUJYO010000019">
    <property type="protein sequence ID" value="KAK1287490.1"/>
    <property type="molecule type" value="Genomic_DNA"/>
</dbReference>
<evidence type="ECO:0000256" key="10">
    <source>
        <dbReference type="ARBA" id="ARBA00022989"/>
    </source>
</evidence>
<keyword evidence="5 15" id="KW-0812">Transmembrane</keyword>
<dbReference type="InterPro" id="IPR013210">
    <property type="entry name" value="LRR_N_plant-typ"/>
</dbReference>
<dbReference type="InterPro" id="IPR001611">
    <property type="entry name" value="Leu-rich_rpt"/>
</dbReference>
<evidence type="ECO:0000313" key="19">
    <source>
        <dbReference type="Proteomes" id="UP001180020"/>
    </source>
</evidence>
<evidence type="ECO:0000256" key="13">
    <source>
        <dbReference type="ARBA" id="ARBA00023180"/>
    </source>
</evidence>
<sequence>MATITTTSTHSLPLTLLLFLLLSLLIIPTTPSSDAELLLTFKSSMKDSSHSFSDWSPTTTFCNWTGIICSSSTTTPTVTSLSLPSLTLSGDFSSLCHLPNLTHLDLSNNLFNQPIPLSLSHCTSLEYLNLSRNSFWGTLPDQMSQLSLLTVLDLSHNSFEGQIPLNLGSLKSLQVLNLANNSFSGSVSSSVFANLTELILLDLSLNPSLASELPKEVEKLVKLKKVFFQRSNFYGQIPDSFLGLDGLEVLDLSQNNLTGRIPLGFGLGLKNLVFFDVSQNSLSGSFPLDICYGKRLVDLNLHTNSFTGLVSVSLERCSSLERFQVQNNGFWGDLPSGLWSLTNIKLIRAENNRFSSEIPPLISTHLEQIQIDNNNFTGRIPRNLGLLKNMYRFSASLNSLYGELPSNFCGSPVLSIVNLSHNSLSGPIPNLGGCRKLVSLALADNSLTGEIPNSLAQLPVLTYIDLSHNNLTGEIPQELQNLKLALFNVSYNGLSGWVPFALVSGLPASYLEGNPGLCGPGLPNSCGSEEKLKQRSTQNARAISALILIAFALGVLMVSAGFFAIYRTYQHRKLSQGQYKLVFFYPLRITEEDLKVGMDEKSVIGGGAFGKVYMVQIPGGEFIAVKKLTVCGNLSLKSLKAEIKILAKARHVNIVKLLGFGVSEDSVLLMYEYLQRGSLGDAICRPDFCLDWNQRLRIALGVAHGLAYLHKDYVPHLLHRNVKSNNVLLDEDFEAKITDFGIDRIIGESAFRSSSTASGPGSNCYIAPEFECAKKATEEMDVYSYGVILLELITGRPVEQPEFSRDYVDVVKWVRRKVNTANGANKILDQKISNESKEGMSGALEIALRCTSVLPENRPSMFEVIRSLQSLNS</sequence>
<dbReference type="InterPro" id="IPR011009">
    <property type="entry name" value="Kinase-like_dom_sf"/>
</dbReference>
<feature type="signal peptide" evidence="16">
    <location>
        <begin position="1"/>
        <end position="35"/>
    </location>
</feature>
<dbReference type="PANTHER" id="PTHR48056:SF31">
    <property type="entry name" value="PROTEIN KINASE DOMAIN-CONTAINING PROTEIN"/>
    <property type="match status" value="1"/>
</dbReference>
<dbReference type="GO" id="GO:0005886">
    <property type="term" value="C:plasma membrane"/>
    <property type="evidence" value="ECO:0007669"/>
    <property type="project" value="UniProtKB-SubCell"/>
</dbReference>
<evidence type="ECO:0000256" key="15">
    <source>
        <dbReference type="SAM" id="Phobius"/>
    </source>
</evidence>
<keyword evidence="11 15" id="KW-0472">Membrane</keyword>
<accession>A0AAV9CF18</accession>
<dbReference type="FunFam" id="3.80.10.10:FF:000534">
    <property type="entry name" value="Probably inactive leucine-rich repeat receptor-like protein kinase At5g06940"/>
    <property type="match status" value="1"/>
</dbReference>
<keyword evidence="10 15" id="KW-1133">Transmembrane helix</keyword>
<keyword evidence="18" id="KW-0418">Kinase</keyword>
<dbReference type="Pfam" id="PF13855">
    <property type="entry name" value="LRR_8"/>
    <property type="match status" value="2"/>
</dbReference>
<keyword evidence="19" id="KW-1185">Reference proteome</keyword>
<dbReference type="SMART" id="SM00369">
    <property type="entry name" value="LRR_TYP"/>
    <property type="match status" value="5"/>
</dbReference>
<dbReference type="PANTHER" id="PTHR48056">
    <property type="entry name" value="LRR RECEPTOR-LIKE SERINE/THREONINE-PROTEIN KINASE-RELATED"/>
    <property type="match status" value="1"/>
</dbReference>
<feature type="transmembrane region" description="Helical" evidence="15">
    <location>
        <begin position="542"/>
        <end position="566"/>
    </location>
</feature>
<dbReference type="SUPFAM" id="SSF56112">
    <property type="entry name" value="Protein kinase-like (PK-like)"/>
    <property type="match status" value="1"/>
</dbReference>
<evidence type="ECO:0000256" key="1">
    <source>
        <dbReference type="ARBA" id="ARBA00004162"/>
    </source>
</evidence>
<feature type="domain" description="Protein kinase" evidence="17">
    <location>
        <begin position="598"/>
        <end position="871"/>
    </location>
</feature>
<dbReference type="Pfam" id="PF08263">
    <property type="entry name" value="LRRNT_2"/>
    <property type="match status" value="1"/>
</dbReference>
<evidence type="ECO:0000256" key="8">
    <source>
        <dbReference type="ARBA" id="ARBA00022741"/>
    </source>
</evidence>
<dbReference type="InterPro" id="IPR032675">
    <property type="entry name" value="LRR_dom_sf"/>
</dbReference>
<evidence type="ECO:0000256" key="9">
    <source>
        <dbReference type="ARBA" id="ARBA00022840"/>
    </source>
</evidence>
<keyword evidence="12 18" id="KW-0675">Receptor</keyword>
<dbReference type="InterPro" id="IPR003591">
    <property type="entry name" value="Leu-rich_rpt_typical-subtyp"/>
</dbReference>
<dbReference type="InterPro" id="IPR050647">
    <property type="entry name" value="Plant_LRR-RLKs"/>
</dbReference>
<keyword evidence="13" id="KW-0325">Glycoprotein</keyword>
<keyword evidence="4" id="KW-0808">Transferase</keyword>
<dbReference type="Proteomes" id="UP001180020">
    <property type="component" value="Unassembled WGS sequence"/>
</dbReference>
<dbReference type="AlphaFoldDB" id="A0AAV9CF18"/>
<dbReference type="InterPro" id="IPR000719">
    <property type="entry name" value="Prot_kinase_dom"/>
</dbReference>
<comment type="caution">
    <text evidence="18">The sequence shown here is derived from an EMBL/GenBank/DDBJ whole genome shotgun (WGS) entry which is preliminary data.</text>
</comment>
<evidence type="ECO:0000259" key="17">
    <source>
        <dbReference type="PROSITE" id="PS50011"/>
    </source>
</evidence>
<keyword evidence="9 14" id="KW-0067">ATP-binding</keyword>
<evidence type="ECO:0000256" key="4">
    <source>
        <dbReference type="ARBA" id="ARBA00022679"/>
    </source>
</evidence>
<dbReference type="FunFam" id="1.10.510.10:FF:000388">
    <property type="entry name" value="Leucine-rich repeat receptor-like tyrosine-protein kinase PXC3"/>
    <property type="match status" value="1"/>
</dbReference>
<dbReference type="PROSITE" id="PS00107">
    <property type="entry name" value="PROTEIN_KINASE_ATP"/>
    <property type="match status" value="1"/>
</dbReference>
<evidence type="ECO:0000256" key="6">
    <source>
        <dbReference type="ARBA" id="ARBA00022729"/>
    </source>
</evidence>
<evidence type="ECO:0000256" key="5">
    <source>
        <dbReference type="ARBA" id="ARBA00022692"/>
    </source>
</evidence>
<dbReference type="Gene3D" id="1.10.510.10">
    <property type="entry name" value="Transferase(Phosphotransferase) domain 1"/>
    <property type="match status" value="1"/>
</dbReference>
<reference evidence="18" key="1">
    <citation type="journal article" date="2023" name="Nat. Commun.">
        <title>Diploid and tetraploid genomes of Acorus and the evolution of monocots.</title>
        <authorList>
            <person name="Ma L."/>
            <person name="Liu K.W."/>
            <person name="Li Z."/>
            <person name="Hsiao Y.Y."/>
            <person name="Qi Y."/>
            <person name="Fu T."/>
            <person name="Tang G.D."/>
            <person name="Zhang D."/>
            <person name="Sun W.H."/>
            <person name="Liu D.K."/>
            <person name="Li Y."/>
            <person name="Chen G.Z."/>
            <person name="Liu X.D."/>
            <person name="Liao X.Y."/>
            <person name="Jiang Y.T."/>
            <person name="Yu X."/>
            <person name="Hao Y."/>
            <person name="Huang J."/>
            <person name="Zhao X.W."/>
            <person name="Ke S."/>
            <person name="Chen Y.Y."/>
            <person name="Wu W.L."/>
            <person name="Hsu J.L."/>
            <person name="Lin Y.F."/>
            <person name="Huang M.D."/>
            <person name="Li C.Y."/>
            <person name="Huang L."/>
            <person name="Wang Z.W."/>
            <person name="Zhao X."/>
            <person name="Zhong W.Y."/>
            <person name="Peng D.H."/>
            <person name="Ahmad S."/>
            <person name="Lan S."/>
            <person name="Zhang J.S."/>
            <person name="Tsai W.C."/>
            <person name="Van de Peer Y."/>
            <person name="Liu Z.J."/>
        </authorList>
    </citation>
    <scope>NUCLEOTIDE SEQUENCE</scope>
    <source>
        <strain evidence="18">CP</strain>
    </source>
</reference>
<keyword evidence="8 14" id="KW-0547">Nucleotide-binding</keyword>
<evidence type="ECO:0000256" key="14">
    <source>
        <dbReference type="PROSITE-ProRule" id="PRU10141"/>
    </source>
</evidence>
<dbReference type="FunFam" id="3.80.10.10:FF:000516">
    <property type="entry name" value="Leucine-rich repeat family protein"/>
    <property type="match status" value="1"/>
</dbReference>
<evidence type="ECO:0000313" key="18">
    <source>
        <dbReference type="EMBL" id="KAK1287490.1"/>
    </source>
</evidence>
<proteinExistence type="predicted"/>
<keyword evidence="3" id="KW-0433">Leucine-rich repeat</keyword>
<evidence type="ECO:0000256" key="7">
    <source>
        <dbReference type="ARBA" id="ARBA00022737"/>
    </source>
</evidence>
<evidence type="ECO:0000256" key="11">
    <source>
        <dbReference type="ARBA" id="ARBA00023136"/>
    </source>
</evidence>
<dbReference type="Gene3D" id="3.30.200.20">
    <property type="entry name" value="Phosphorylase Kinase, domain 1"/>
    <property type="match status" value="1"/>
</dbReference>
<name>A0AAV9CF18_ACOCL</name>
<evidence type="ECO:0000256" key="3">
    <source>
        <dbReference type="ARBA" id="ARBA00022614"/>
    </source>
</evidence>
<gene>
    <name evidence="18" type="ORF">QJS10_CPB19g01035</name>
</gene>
<dbReference type="Pfam" id="PF00560">
    <property type="entry name" value="LRR_1"/>
    <property type="match status" value="2"/>
</dbReference>
<dbReference type="InterPro" id="IPR017441">
    <property type="entry name" value="Protein_kinase_ATP_BS"/>
</dbReference>
<evidence type="ECO:0000256" key="12">
    <source>
        <dbReference type="ARBA" id="ARBA00023170"/>
    </source>
</evidence>
<protein>
    <submittedName>
        <fullName evidence="18">Inactive leucine-rich repeat receptor-like protein kinase</fullName>
    </submittedName>
</protein>
<feature type="chain" id="PRO_5043888736" evidence="16">
    <location>
        <begin position="36"/>
        <end position="873"/>
    </location>
</feature>
<dbReference type="GO" id="GO:0033612">
    <property type="term" value="F:receptor serine/threonine kinase binding"/>
    <property type="evidence" value="ECO:0007669"/>
    <property type="project" value="TreeGrafter"/>
</dbReference>
<organism evidence="18 19">
    <name type="scientific">Acorus calamus</name>
    <name type="common">Sweet flag</name>
    <dbReference type="NCBI Taxonomy" id="4465"/>
    <lineage>
        <taxon>Eukaryota</taxon>
        <taxon>Viridiplantae</taxon>
        <taxon>Streptophyta</taxon>
        <taxon>Embryophyta</taxon>
        <taxon>Tracheophyta</taxon>
        <taxon>Spermatophyta</taxon>
        <taxon>Magnoliopsida</taxon>
        <taxon>Liliopsida</taxon>
        <taxon>Acoraceae</taxon>
        <taxon>Acorus</taxon>
    </lineage>
</organism>
<dbReference type="PROSITE" id="PS50011">
    <property type="entry name" value="PROTEIN_KINASE_DOM"/>
    <property type="match status" value="1"/>
</dbReference>
<keyword evidence="6 16" id="KW-0732">Signal</keyword>
<reference evidence="18" key="2">
    <citation type="submission" date="2023-06" db="EMBL/GenBank/DDBJ databases">
        <authorList>
            <person name="Ma L."/>
            <person name="Liu K.-W."/>
            <person name="Li Z."/>
            <person name="Hsiao Y.-Y."/>
            <person name="Qi Y."/>
            <person name="Fu T."/>
            <person name="Tang G."/>
            <person name="Zhang D."/>
            <person name="Sun W.-H."/>
            <person name="Liu D.-K."/>
            <person name="Li Y."/>
            <person name="Chen G.-Z."/>
            <person name="Liu X.-D."/>
            <person name="Liao X.-Y."/>
            <person name="Jiang Y.-T."/>
            <person name="Yu X."/>
            <person name="Hao Y."/>
            <person name="Huang J."/>
            <person name="Zhao X.-W."/>
            <person name="Ke S."/>
            <person name="Chen Y.-Y."/>
            <person name="Wu W.-L."/>
            <person name="Hsu J.-L."/>
            <person name="Lin Y.-F."/>
            <person name="Huang M.-D."/>
            <person name="Li C.-Y."/>
            <person name="Huang L."/>
            <person name="Wang Z.-W."/>
            <person name="Zhao X."/>
            <person name="Zhong W.-Y."/>
            <person name="Peng D.-H."/>
            <person name="Ahmad S."/>
            <person name="Lan S."/>
            <person name="Zhang J.-S."/>
            <person name="Tsai W.-C."/>
            <person name="Van De Peer Y."/>
            <person name="Liu Z.-J."/>
        </authorList>
    </citation>
    <scope>NUCLEOTIDE SEQUENCE</scope>
    <source>
        <strain evidence="18">CP</strain>
        <tissue evidence="18">Leaves</tissue>
    </source>
</reference>
<dbReference type="GO" id="GO:0005524">
    <property type="term" value="F:ATP binding"/>
    <property type="evidence" value="ECO:0007669"/>
    <property type="project" value="UniProtKB-UniRule"/>
</dbReference>
<dbReference type="SUPFAM" id="SSF52058">
    <property type="entry name" value="L domain-like"/>
    <property type="match status" value="2"/>
</dbReference>